<evidence type="ECO:0000256" key="3">
    <source>
        <dbReference type="ARBA" id="ARBA00023212"/>
    </source>
</evidence>
<comment type="subcellular location">
    <subcellularLocation>
        <location evidence="1">Cytoplasm</location>
        <location evidence="1">Cytoskeleton</location>
        <location evidence="1">Microtubule organizing center</location>
        <location evidence="1">Centrosome</location>
        <location evidence="1">Centriole</location>
    </subcellularLocation>
</comment>
<feature type="region of interest" description="Disordered" evidence="6">
    <location>
        <begin position="1"/>
        <end position="21"/>
    </location>
</feature>
<protein>
    <submittedName>
        <fullName evidence="7">Uncharacterized protein</fullName>
    </submittedName>
</protein>
<dbReference type="PANTHER" id="PTHR20544:SF0">
    <property type="entry name" value="NUCLEOPROTEIN TPR_MLP1 DOMAIN-CONTAINING PROTEIN"/>
    <property type="match status" value="1"/>
</dbReference>
<evidence type="ECO:0000256" key="4">
    <source>
        <dbReference type="ARBA" id="ARBA00038123"/>
    </source>
</evidence>
<gene>
    <name evidence="7" type="ORF">NQ317_006065</name>
</gene>
<evidence type="ECO:0000313" key="7">
    <source>
        <dbReference type="EMBL" id="KAJ8984603.1"/>
    </source>
</evidence>
<dbReference type="InterPro" id="IPR051877">
    <property type="entry name" value="Centriole_BasalBody_StrucProt"/>
</dbReference>
<sequence>KLVDETTSQEQLLRSSKQELSMVQQDYEKERRLKDSAIHENRTEDLITQKELERTEILDQFKCLSEEAQVLESSNHTLESEATQSRVQLSVALDHASDLERKADNQHAIIRSYEKQITELTSQVASLEMQMKQGEAEYDRLAIELKQMKDLCVKLDHEKDGLRRELGERDNQQGQKKERNNLEGLEKLLNEARQDVVNQRLQNQELQAEINRLRAKVDDLQERLTTSTEQLDLFQEKALEYSQQNKQLRREIANERFLELGMTITRDTHLFNNFFFLPVDQLITLPIKLRTSEACATNIATKRNVRPAKDTKTIIVTVKAIIVLMKEPAEKTVPIQALARSSFRSSRNRPRKATNAR</sequence>
<keyword evidence="5" id="KW-0175">Coiled coil</keyword>
<evidence type="ECO:0000256" key="2">
    <source>
        <dbReference type="ARBA" id="ARBA00022490"/>
    </source>
</evidence>
<evidence type="ECO:0000256" key="1">
    <source>
        <dbReference type="ARBA" id="ARBA00004114"/>
    </source>
</evidence>
<comment type="caution">
    <text evidence="7">The sequence shown here is derived from an EMBL/GenBank/DDBJ whole genome shotgun (WGS) entry which is preliminary data.</text>
</comment>
<dbReference type="Proteomes" id="UP001162164">
    <property type="component" value="Unassembled WGS sequence"/>
</dbReference>
<keyword evidence="8" id="KW-1185">Reference proteome</keyword>
<evidence type="ECO:0000256" key="6">
    <source>
        <dbReference type="SAM" id="MobiDB-lite"/>
    </source>
</evidence>
<proteinExistence type="inferred from homology"/>
<keyword evidence="3" id="KW-0206">Cytoskeleton</keyword>
<feature type="coiled-coil region" evidence="5">
    <location>
        <begin position="61"/>
        <end position="251"/>
    </location>
</feature>
<dbReference type="PANTHER" id="PTHR20544">
    <property type="entry name" value="CENTROSOMAL PROTEIN CEP135"/>
    <property type="match status" value="1"/>
</dbReference>
<comment type="similarity">
    <text evidence="4">Belongs to the CEP135/TSGA10 family.</text>
</comment>
<evidence type="ECO:0000313" key="8">
    <source>
        <dbReference type="Proteomes" id="UP001162164"/>
    </source>
</evidence>
<keyword evidence="2" id="KW-0963">Cytoplasm</keyword>
<feature type="non-terminal residue" evidence="7">
    <location>
        <position position="1"/>
    </location>
</feature>
<evidence type="ECO:0000256" key="5">
    <source>
        <dbReference type="SAM" id="Coils"/>
    </source>
</evidence>
<accession>A0ABQ9K1U7</accession>
<reference evidence="7" key="1">
    <citation type="journal article" date="2023" name="Insect Mol. Biol.">
        <title>Genome sequencing provides insights into the evolution of gene families encoding plant cell wall-degrading enzymes in longhorned beetles.</title>
        <authorList>
            <person name="Shin N.R."/>
            <person name="Okamura Y."/>
            <person name="Kirsch R."/>
            <person name="Pauchet Y."/>
        </authorList>
    </citation>
    <scope>NUCLEOTIDE SEQUENCE</scope>
    <source>
        <strain evidence="7">MMC_N1</strain>
    </source>
</reference>
<name>A0ABQ9K1U7_9CUCU</name>
<dbReference type="EMBL" id="JAPWTJ010000031">
    <property type="protein sequence ID" value="KAJ8984603.1"/>
    <property type="molecule type" value="Genomic_DNA"/>
</dbReference>
<organism evidence="7 8">
    <name type="scientific">Molorchus minor</name>
    <dbReference type="NCBI Taxonomy" id="1323400"/>
    <lineage>
        <taxon>Eukaryota</taxon>
        <taxon>Metazoa</taxon>
        <taxon>Ecdysozoa</taxon>
        <taxon>Arthropoda</taxon>
        <taxon>Hexapoda</taxon>
        <taxon>Insecta</taxon>
        <taxon>Pterygota</taxon>
        <taxon>Neoptera</taxon>
        <taxon>Endopterygota</taxon>
        <taxon>Coleoptera</taxon>
        <taxon>Polyphaga</taxon>
        <taxon>Cucujiformia</taxon>
        <taxon>Chrysomeloidea</taxon>
        <taxon>Cerambycidae</taxon>
        <taxon>Lamiinae</taxon>
        <taxon>Monochamini</taxon>
        <taxon>Molorchus</taxon>
    </lineage>
</organism>